<dbReference type="GO" id="GO:0016020">
    <property type="term" value="C:membrane"/>
    <property type="evidence" value="ECO:0007669"/>
    <property type="project" value="UniProtKB-SubCell"/>
</dbReference>
<dbReference type="InterPro" id="IPR003961">
    <property type="entry name" value="FN3_dom"/>
</dbReference>
<dbReference type="OrthoDB" id="10001713at2759"/>
<name>A0A210PR11_MIZYE</name>
<feature type="domain" description="Fibronectin type-III" evidence="14">
    <location>
        <begin position="1224"/>
        <end position="1317"/>
    </location>
</feature>
<dbReference type="PANTHER" id="PTHR44170">
    <property type="entry name" value="PROTEIN SIDEKICK"/>
    <property type="match status" value="1"/>
</dbReference>
<feature type="compositionally biased region" description="Basic residues" evidence="10">
    <location>
        <begin position="1989"/>
        <end position="2000"/>
    </location>
</feature>
<feature type="domain" description="Ig-like" evidence="13">
    <location>
        <begin position="249"/>
        <end position="338"/>
    </location>
</feature>
<evidence type="ECO:0000256" key="6">
    <source>
        <dbReference type="ARBA" id="ARBA00022989"/>
    </source>
</evidence>
<feature type="region of interest" description="Disordered" evidence="10">
    <location>
        <begin position="1849"/>
        <end position="2044"/>
    </location>
</feature>
<dbReference type="PANTHER" id="PTHR44170:SF6">
    <property type="entry name" value="CONTACTIN"/>
    <property type="match status" value="1"/>
</dbReference>
<dbReference type="FunFam" id="2.60.40.10:FF:000333">
    <property type="entry name" value="Down syndrome cell adhesion molecule"/>
    <property type="match status" value="1"/>
</dbReference>
<gene>
    <name evidence="15" type="ORF">KP79_PYT21997</name>
</gene>
<keyword evidence="4" id="KW-0677">Repeat</keyword>
<evidence type="ECO:0000256" key="8">
    <source>
        <dbReference type="ARBA" id="ARBA00023157"/>
    </source>
</evidence>
<feature type="domain" description="Ig-like" evidence="13">
    <location>
        <begin position="42"/>
        <end position="135"/>
    </location>
</feature>
<evidence type="ECO:0000256" key="10">
    <source>
        <dbReference type="SAM" id="MobiDB-lite"/>
    </source>
</evidence>
<dbReference type="Pfam" id="PF13927">
    <property type="entry name" value="Ig_3"/>
    <property type="match status" value="5"/>
</dbReference>
<feature type="region of interest" description="Disordered" evidence="10">
    <location>
        <begin position="2097"/>
        <end position="2151"/>
    </location>
</feature>
<dbReference type="SMART" id="SM00409">
    <property type="entry name" value="IG"/>
    <property type="match status" value="9"/>
</dbReference>
<keyword evidence="8" id="KW-1015">Disulfide bond</keyword>
<dbReference type="InterPro" id="IPR007110">
    <property type="entry name" value="Ig-like_dom"/>
</dbReference>
<feature type="domain" description="Fibronectin type-III" evidence="14">
    <location>
        <begin position="1021"/>
        <end position="1119"/>
    </location>
</feature>
<proteinExistence type="predicted"/>
<dbReference type="InterPro" id="IPR013783">
    <property type="entry name" value="Ig-like_fold"/>
</dbReference>
<feature type="domain" description="Ig-like" evidence="13">
    <location>
        <begin position="159"/>
        <end position="235"/>
    </location>
</feature>
<feature type="compositionally biased region" description="Low complexity" evidence="10">
    <location>
        <begin position="1879"/>
        <end position="1889"/>
    </location>
</feature>
<comment type="subcellular location">
    <subcellularLocation>
        <location evidence="1">Membrane</location>
        <topology evidence="1">Single-pass type I membrane protein</topology>
    </subcellularLocation>
</comment>
<dbReference type="CDD" id="cd00096">
    <property type="entry name" value="Ig"/>
    <property type="match status" value="1"/>
</dbReference>
<evidence type="ECO:0000256" key="12">
    <source>
        <dbReference type="SAM" id="SignalP"/>
    </source>
</evidence>
<protein>
    <submittedName>
        <fullName evidence="15">Down syndrome cell adhesion molecule</fullName>
    </submittedName>
</protein>
<evidence type="ECO:0000256" key="5">
    <source>
        <dbReference type="ARBA" id="ARBA00022889"/>
    </source>
</evidence>
<feature type="domain" description="Ig-like" evidence="13">
    <location>
        <begin position="530"/>
        <end position="615"/>
    </location>
</feature>
<feature type="chain" id="PRO_5012419722" evidence="12">
    <location>
        <begin position="30"/>
        <end position="2151"/>
    </location>
</feature>
<dbReference type="CDD" id="cd00063">
    <property type="entry name" value="FN3"/>
    <property type="match status" value="6"/>
</dbReference>
<feature type="transmembrane region" description="Helical" evidence="11">
    <location>
        <begin position="1623"/>
        <end position="1645"/>
    </location>
</feature>
<dbReference type="SUPFAM" id="SSF49265">
    <property type="entry name" value="Fibronectin type III"/>
    <property type="match status" value="3"/>
</dbReference>
<dbReference type="FunFam" id="2.60.40.10:FF:000028">
    <property type="entry name" value="Neuronal cell adhesion molecule"/>
    <property type="match status" value="1"/>
</dbReference>
<feature type="domain" description="Ig-like" evidence="13">
    <location>
        <begin position="432"/>
        <end position="525"/>
    </location>
</feature>
<feature type="domain" description="Ig-like" evidence="13">
    <location>
        <begin position="620"/>
        <end position="709"/>
    </location>
</feature>
<dbReference type="Gene3D" id="2.60.40.10">
    <property type="entry name" value="Immunoglobulins"/>
    <property type="match status" value="16"/>
</dbReference>
<dbReference type="SUPFAM" id="SSF48726">
    <property type="entry name" value="Immunoglobulin"/>
    <property type="match status" value="10"/>
</dbReference>
<evidence type="ECO:0000259" key="13">
    <source>
        <dbReference type="PROSITE" id="PS50835"/>
    </source>
</evidence>
<keyword evidence="9" id="KW-0393">Immunoglobulin domain</keyword>
<dbReference type="GO" id="GO:0098609">
    <property type="term" value="P:cell-cell adhesion"/>
    <property type="evidence" value="ECO:0007669"/>
    <property type="project" value="TreeGrafter"/>
</dbReference>
<feature type="domain" description="Ig-like" evidence="13">
    <location>
        <begin position="819"/>
        <end position="914"/>
    </location>
</feature>
<evidence type="ECO:0000256" key="4">
    <source>
        <dbReference type="ARBA" id="ARBA00022737"/>
    </source>
</evidence>
<keyword evidence="3 12" id="KW-0732">Signal</keyword>
<feature type="domain" description="Fibronectin type-III" evidence="14">
    <location>
        <begin position="1507"/>
        <end position="1601"/>
    </location>
</feature>
<dbReference type="SMART" id="SM00060">
    <property type="entry name" value="FN3"/>
    <property type="match status" value="6"/>
</dbReference>
<dbReference type="SMART" id="SM00408">
    <property type="entry name" value="IGc2"/>
    <property type="match status" value="8"/>
</dbReference>
<feature type="domain" description="Ig-like" evidence="13">
    <location>
        <begin position="714"/>
        <end position="809"/>
    </location>
</feature>
<evidence type="ECO:0000259" key="14">
    <source>
        <dbReference type="PROSITE" id="PS50853"/>
    </source>
</evidence>
<evidence type="ECO:0000313" key="15">
    <source>
        <dbReference type="EMBL" id="OWF38939.1"/>
    </source>
</evidence>
<comment type="caution">
    <text evidence="15">The sequence shown here is derived from an EMBL/GenBank/DDBJ whole genome shotgun (WGS) entry which is preliminary data.</text>
</comment>
<feature type="domain" description="Fibronectin type-III" evidence="14">
    <location>
        <begin position="1409"/>
        <end position="1502"/>
    </location>
</feature>
<feature type="signal peptide" evidence="12">
    <location>
        <begin position="1"/>
        <end position="29"/>
    </location>
</feature>
<evidence type="ECO:0000256" key="3">
    <source>
        <dbReference type="ARBA" id="ARBA00022729"/>
    </source>
</evidence>
<feature type="domain" description="Fibronectin type-III" evidence="14">
    <location>
        <begin position="1124"/>
        <end position="1220"/>
    </location>
</feature>
<sequence>MNMEENNVRMMLRMFAAMVLLVLTPASQGRTTESPLDNLRGPIFISEPPSSLTFGNTKGAAVPCTAFGRPAPTLDWIKEDGTAVEDIPDILEILPNNTLYFHPFDATDFIADVHTHTYRCVASNDAGIIISRDMDVKAVLVDEYTTYHLTSNEVWAMRGSTAVFRCSINPYFVKDYVKIVGWVQGTNPIVEDERISLLYDGELHIRDIRDADQFTTYRCVARNTLTGEEKSSSYAYLTVHDPPVGWMAPTMDDVSRTVKVKEGEAVEIPCVASSNPLPKYRWHMNSPTTSVVIDNTHFVQKGGNLVVNTATVRDSGHFICNASNEHGSATAVTELIVTSPLITYIDPPTQMIDSGQTAVFNCTVSGYPITSITWYKNGELLVADDRISIQSDTVLEIVDISRQDQGMYQCIVTNDEASSQGTSQLLLGSAHPSFIDTFVDQFVLNGQRTSLRCTAAGNPTPRVTWTLDGAAIPDDPNVHAGSSMDSLGIVVSYVNISSVQITFGGEYTCTASNDVGTISYTGRINVYGIPYVRKMQNLTATAGEPLSIRCYVAGYPVKSIKWSKGGFVLPRNHLQDVVNGTLTIKKVQKYQDIGQYTCTAKNGDGQGNGSSLFITVLEPPKIDSFNFPRKKQGDRVVVSCVVSSGDQPLEIKWTKDGEEIPPDMGITITTVGSYSSMLSIGDVSPTHNGNYTCQAQNDAAGVNFTAPLHVDVPPRWIIEPEDSFVILKGTVALDCLTAGTPSPYIMWMKAAGTKPGNYMALEYLKDDAENATDRMQLLSNGTLIIRESEESDHGYYLCHADNRVGVGLSKVIFLTVHIPARFDSHMKNYTVRRDHNITMDCQAIGDKPLAVTWSFNGQQLSTLPNPRRDMKTVSTTRGKLSTLALHPTLREDTGFYVCFAKNKFGNGVQSMRLTVLEPPEPPANLTLVKVMSRNLTVSWSQPYNGNTPLLYYSIEYINSSGVWQGVLPNVTVESKFLTATLTDLHPAYVFYVRVRANNSVGFGLPSEQISVAMDEERPSGPPQKIQIKAIGSEALKILWMPPKKSERNGVIKGYYIGYKETSSPSRFIYITKAVEGEFEPVLDIHNLEKFTEYTVHIKAYNDMGQGPKSVDYSVFTLEDVPSQPPQGVQANAINSQAIKVIWSPPPLFTLHGILQGYRILYKPVRKDEDESDANIETSSKLEVTISNLQKYTNYSIQVLAYTRKGEGVRSDPIYVRTQEDVPERPANIKVLPVNSSSVLVAWKPPHHSNGLLNKYTLYVRNGSDTSQDAALDVTPTLTTYLMSELPVNMDVFVQVSATTRIGEGERTHVAKASPLDKVAARIASFSDVLTIPWQHPVTLPCMVVGDPAPKVKWMMRGGEVVVNDRIQVLQNGSLYITSVVGGDAANYTCTAENVFGSDSIVFAISVQAPPKPPKLFIAATTSSTIQVNWRSSSNGGSPIQGFELNYKKEFEAWRKMKLGALNRTYTASALLCGTVYRFYISAFNRLGTSISSVQLTVQTNGSTPIMPPQSKLLRSINTTSVDLDMTSWKTAGCPIRFYSVKYQVWGDDEVVEVSNSVNRNTSSFTVQDLHPATWYMMVVTAHSDAGSTESHLKFATLTYHGSTIMPIYVARKMETRFYEKAHIIIPLCAGIVALCVMTVGILLYCRRRREMHHIKENASNLRRDITAETSLMNDLDKRLNLDLDSSSGNSEPFGKRNVNLLISLNSDDNLTGNSHTWFGLHDNSKTNSDNGSFDRSGTDEDGNINPYATFNQLKQVLVEKNDMGRNDDMMLPEFDDISLEKAQAQKCMSTPSEPYVPFFHKAEHEARDPNPPLVPMRDQSAKQAGYDNQGLILSPRKYASAEQIHALFTQCPPRPHSTYGKSKSGSHGSSDEKGSQRHSVISSVTTVSSSRDELLEALENARKNPPPPVVYESPQDSSSGPTDSSVATEPGIVQFTQSPPKPNEQRQAACEVPGYECAQGKPKRSMKKEAESDTTDRETTDAPRETFHPRRTRGRHRGKQRGTIAKRQIIPAFVPRTHSRTSTTSSEEVTYTFGGRDSPHSISPLDGAYQSYRKAAEKHKKGMRTVGRSTPHVRTRYDTALATPGTDEHRPLVMSLAGQSMTSPAEEDEDAVSLLDRYYRPVPDDDEIADSSSAQRKNKGDKGYTEDFTIV</sequence>
<keyword evidence="16" id="KW-1185">Reference proteome</keyword>
<keyword evidence="2 11" id="KW-0812">Transmembrane</keyword>
<dbReference type="EMBL" id="NEDP02005551">
    <property type="protein sequence ID" value="OWF38939.1"/>
    <property type="molecule type" value="Genomic_DNA"/>
</dbReference>
<keyword evidence="6 11" id="KW-1133">Transmembrane helix</keyword>
<accession>A0A210PR11</accession>
<evidence type="ECO:0000313" key="16">
    <source>
        <dbReference type="Proteomes" id="UP000242188"/>
    </source>
</evidence>
<feature type="domain" description="Ig-like" evidence="13">
    <location>
        <begin position="1275"/>
        <end position="1407"/>
    </location>
</feature>
<dbReference type="InterPro" id="IPR003598">
    <property type="entry name" value="Ig_sub2"/>
</dbReference>
<feature type="domain" description="Ig-like" evidence="13">
    <location>
        <begin position="340"/>
        <end position="426"/>
    </location>
</feature>
<feature type="compositionally biased region" description="Low complexity" evidence="10">
    <location>
        <begin position="1857"/>
        <end position="1868"/>
    </location>
</feature>
<dbReference type="Pfam" id="PF00041">
    <property type="entry name" value="fn3"/>
    <property type="match status" value="5"/>
</dbReference>
<keyword evidence="7 11" id="KW-0472">Membrane</keyword>
<keyword evidence="5" id="KW-0130">Cell adhesion</keyword>
<evidence type="ECO:0000256" key="11">
    <source>
        <dbReference type="SAM" id="Phobius"/>
    </source>
</evidence>
<feature type="compositionally biased region" description="Polar residues" evidence="10">
    <location>
        <begin position="1914"/>
        <end position="1927"/>
    </location>
</feature>
<dbReference type="STRING" id="6573.A0A210PR11"/>
<dbReference type="InterPro" id="IPR013098">
    <property type="entry name" value="Ig_I-set"/>
</dbReference>
<feature type="domain" description="Fibronectin type-III" evidence="14">
    <location>
        <begin position="921"/>
        <end position="1016"/>
    </location>
</feature>
<dbReference type="FunFam" id="2.60.40.10:FF:000093">
    <property type="entry name" value="Down syndrome cell adhesion molecule, isoform B"/>
    <property type="match status" value="1"/>
</dbReference>
<dbReference type="Proteomes" id="UP000242188">
    <property type="component" value="Unassembled WGS sequence"/>
</dbReference>
<dbReference type="FunFam" id="2.60.40.10:FF:000017">
    <property type="entry name" value="Down syndrome cell adhesion molecule b"/>
    <property type="match status" value="1"/>
</dbReference>
<feature type="compositionally biased region" description="Polar residues" evidence="10">
    <location>
        <begin position="1725"/>
        <end position="1735"/>
    </location>
</feature>
<evidence type="ECO:0000256" key="1">
    <source>
        <dbReference type="ARBA" id="ARBA00004479"/>
    </source>
</evidence>
<dbReference type="PROSITE" id="PS50853">
    <property type="entry name" value="FN3"/>
    <property type="match status" value="6"/>
</dbReference>
<dbReference type="PROSITE" id="PS50835">
    <property type="entry name" value="IG_LIKE"/>
    <property type="match status" value="10"/>
</dbReference>
<dbReference type="InterPro" id="IPR003599">
    <property type="entry name" value="Ig_sub"/>
</dbReference>
<dbReference type="FunFam" id="2.60.40.10:FF:000104">
    <property type="entry name" value="Down syndrome cell adhesion molecule b"/>
    <property type="match status" value="1"/>
</dbReference>
<dbReference type="InterPro" id="IPR056754">
    <property type="entry name" value="DSCAM/DSCAML_C"/>
</dbReference>
<feature type="compositionally biased region" description="Basic and acidic residues" evidence="10">
    <location>
        <begin position="1967"/>
        <end position="1988"/>
    </location>
</feature>
<evidence type="ECO:0000256" key="7">
    <source>
        <dbReference type="ARBA" id="ARBA00023136"/>
    </source>
</evidence>
<dbReference type="FunFam" id="2.60.40.10:FF:000032">
    <property type="entry name" value="palladin isoform X1"/>
    <property type="match status" value="1"/>
</dbReference>
<reference evidence="15 16" key="1">
    <citation type="journal article" date="2017" name="Nat. Ecol. Evol.">
        <title>Scallop genome provides insights into evolution of bilaterian karyotype and development.</title>
        <authorList>
            <person name="Wang S."/>
            <person name="Zhang J."/>
            <person name="Jiao W."/>
            <person name="Li J."/>
            <person name="Xun X."/>
            <person name="Sun Y."/>
            <person name="Guo X."/>
            <person name="Huan P."/>
            <person name="Dong B."/>
            <person name="Zhang L."/>
            <person name="Hu X."/>
            <person name="Sun X."/>
            <person name="Wang J."/>
            <person name="Zhao C."/>
            <person name="Wang Y."/>
            <person name="Wang D."/>
            <person name="Huang X."/>
            <person name="Wang R."/>
            <person name="Lv J."/>
            <person name="Li Y."/>
            <person name="Zhang Z."/>
            <person name="Liu B."/>
            <person name="Lu W."/>
            <person name="Hui Y."/>
            <person name="Liang J."/>
            <person name="Zhou Z."/>
            <person name="Hou R."/>
            <person name="Li X."/>
            <person name="Liu Y."/>
            <person name="Li H."/>
            <person name="Ning X."/>
            <person name="Lin Y."/>
            <person name="Zhao L."/>
            <person name="Xing Q."/>
            <person name="Dou J."/>
            <person name="Li Y."/>
            <person name="Mao J."/>
            <person name="Guo H."/>
            <person name="Dou H."/>
            <person name="Li T."/>
            <person name="Mu C."/>
            <person name="Jiang W."/>
            <person name="Fu Q."/>
            <person name="Fu X."/>
            <person name="Miao Y."/>
            <person name="Liu J."/>
            <person name="Yu Q."/>
            <person name="Li R."/>
            <person name="Liao H."/>
            <person name="Li X."/>
            <person name="Kong Y."/>
            <person name="Jiang Z."/>
            <person name="Chourrout D."/>
            <person name="Li R."/>
            <person name="Bao Z."/>
        </authorList>
    </citation>
    <scope>NUCLEOTIDE SEQUENCE [LARGE SCALE GENOMIC DNA]</scope>
    <source>
        <strain evidence="15 16">PY_sf001</strain>
    </source>
</reference>
<dbReference type="Pfam" id="PF07679">
    <property type="entry name" value="I-set"/>
    <property type="match status" value="3"/>
</dbReference>
<dbReference type="Pfam" id="PF25059">
    <property type="entry name" value="FN3_DSCAM-DSCAML_C"/>
    <property type="match status" value="1"/>
</dbReference>
<evidence type="ECO:0000256" key="2">
    <source>
        <dbReference type="ARBA" id="ARBA00022692"/>
    </source>
</evidence>
<feature type="region of interest" description="Disordered" evidence="10">
    <location>
        <begin position="1725"/>
        <end position="1744"/>
    </location>
</feature>
<organism evidence="15 16">
    <name type="scientific">Mizuhopecten yessoensis</name>
    <name type="common">Japanese scallop</name>
    <name type="synonym">Patinopecten yessoensis</name>
    <dbReference type="NCBI Taxonomy" id="6573"/>
    <lineage>
        <taxon>Eukaryota</taxon>
        <taxon>Metazoa</taxon>
        <taxon>Spiralia</taxon>
        <taxon>Lophotrochozoa</taxon>
        <taxon>Mollusca</taxon>
        <taxon>Bivalvia</taxon>
        <taxon>Autobranchia</taxon>
        <taxon>Pteriomorphia</taxon>
        <taxon>Pectinida</taxon>
        <taxon>Pectinoidea</taxon>
        <taxon>Pectinidae</taxon>
        <taxon>Mizuhopecten</taxon>
    </lineage>
</organism>
<dbReference type="InterPro" id="IPR036116">
    <property type="entry name" value="FN3_sf"/>
</dbReference>
<dbReference type="InterPro" id="IPR036179">
    <property type="entry name" value="Ig-like_dom_sf"/>
</dbReference>
<evidence type="ECO:0000256" key="9">
    <source>
        <dbReference type="ARBA" id="ARBA00023319"/>
    </source>
</evidence>
<feature type="compositionally biased region" description="Basic and acidic residues" evidence="10">
    <location>
        <begin position="1890"/>
        <end position="1902"/>
    </location>
</feature>